<dbReference type="EMBL" id="BPLR01009386">
    <property type="protein sequence ID" value="GIY31483.1"/>
    <property type="molecule type" value="Genomic_DNA"/>
</dbReference>
<name>A0AAV4SB16_CAEEX</name>
<evidence type="ECO:0000259" key="2">
    <source>
        <dbReference type="PROSITE" id="PS50238"/>
    </source>
</evidence>
<dbReference type="InterPro" id="IPR000198">
    <property type="entry name" value="RhoGAP_dom"/>
</dbReference>
<dbReference type="AlphaFoldDB" id="A0AAV4SB16"/>
<dbReference type="SUPFAM" id="SSF48350">
    <property type="entry name" value="GTPase activation domain, GAP"/>
    <property type="match status" value="1"/>
</dbReference>
<dbReference type="Proteomes" id="UP001054945">
    <property type="component" value="Unassembled WGS sequence"/>
</dbReference>
<proteinExistence type="predicted"/>
<dbReference type="PROSITE" id="PS50238">
    <property type="entry name" value="RHOGAP"/>
    <property type="match status" value="1"/>
</dbReference>
<dbReference type="GO" id="GO:0007165">
    <property type="term" value="P:signal transduction"/>
    <property type="evidence" value="ECO:0007669"/>
    <property type="project" value="InterPro"/>
</dbReference>
<dbReference type="PANTHER" id="PTHR23176">
    <property type="entry name" value="RHO/RAC/CDC GTPASE-ACTIVATING PROTEIN"/>
    <property type="match status" value="1"/>
</dbReference>
<dbReference type="GO" id="GO:0005096">
    <property type="term" value="F:GTPase activator activity"/>
    <property type="evidence" value="ECO:0007669"/>
    <property type="project" value="UniProtKB-KW"/>
</dbReference>
<dbReference type="GO" id="GO:0005737">
    <property type="term" value="C:cytoplasm"/>
    <property type="evidence" value="ECO:0007669"/>
    <property type="project" value="TreeGrafter"/>
</dbReference>
<gene>
    <name evidence="3" type="primary">FAM13A_0</name>
    <name evidence="3" type="ORF">CEXT_692211</name>
</gene>
<evidence type="ECO:0000256" key="1">
    <source>
        <dbReference type="ARBA" id="ARBA00022468"/>
    </source>
</evidence>
<dbReference type="Pfam" id="PF00620">
    <property type="entry name" value="RhoGAP"/>
    <property type="match status" value="1"/>
</dbReference>
<organism evidence="3 4">
    <name type="scientific">Caerostris extrusa</name>
    <name type="common">Bark spider</name>
    <name type="synonym">Caerostris bankana</name>
    <dbReference type="NCBI Taxonomy" id="172846"/>
    <lineage>
        <taxon>Eukaryota</taxon>
        <taxon>Metazoa</taxon>
        <taxon>Ecdysozoa</taxon>
        <taxon>Arthropoda</taxon>
        <taxon>Chelicerata</taxon>
        <taxon>Arachnida</taxon>
        <taxon>Araneae</taxon>
        <taxon>Araneomorphae</taxon>
        <taxon>Entelegynae</taxon>
        <taxon>Araneoidea</taxon>
        <taxon>Araneidae</taxon>
        <taxon>Caerostris</taxon>
    </lineage>
</organism>
<dbReference type="InterPro" id="IPR008936">
    <property type="entry name" value="Rho_GTPase_activation_prot"/>
</dbReference>
<keyword evidence="4" id="KW-1185">Reference proteome</keyword>
<feature type="domain" description="Rho-GAP" evidence="2">
    <location>
        <begin position="1"/>
        <end position="188"/>
    </location>
</feature>
<reference evidence="3 4" key="1">
    <citation type="submission" date="2021-06" db="EMBL/GenBank/DDBJ databases">
        <title>Caerostris extrusa draft genome.</title>
        <authorList>
            <person name="Kono N."/>
            <person name="Arakawa K."/>
        </authorList>
    </citation>
    <scope>NUCLEOTIDE SEQUENCE [LARGE SCALE GENOMIC DNA]</scope>
</reference>
<sequence length="293" mass="32997">MLAQNQEPPGESRIDKMRKFLSSPLTRKKPSSGQHKTFGTPLEVLLQRFPSEHSVPFYCHSIVSIYSENRELPDPIIPLNMHCQFLDAVKDKDKMESIACLTELVEKLPPTNYHILSYLFSFLRKVSDMEDHNRMSASSLGIVFGPNLFRVTEDFYASNFICNTCFASDISKTSQAAAMISSWPEAKSSSAAMLSTWSLGPLCSQTQSSYDEFLTLNSLSHSMTHDDTGNFLSLKSRDHACATDQELTLVSKDIADIPHTSKELPYENHITVNSPSKCSMERKASFHWERNLA</sequence>
<accession>A0AAV4SB16</accession>
<protein>
    <submittedName>
        <fullName evidence="3">Protein FAM13A</fullName>
    </submittedName>
</protein>
<keyword evidence="1" id="KW-0343">GTPase activation</keyword>
<dbReference type="Gene3D" id="1.10.555.10">
    <property type="entry name" value="Rho GTPase activation protein"/>
    <property type="match status" value="1"/>
</dbReference>
<evidence type="ECO:0000313" key="4">
    <source>
        <dbReference type="Proteomes" id="UP001054945"/>
    </source>
</evidence>
<comment type="caution">
    <text evidence="3">The sequence shown here is derived from an EMBL/GenBank/DDBJ whole genome shotgun (WGS) entry which is preliminary data.</text>
</comment>
<dbReference type="PANTHER" id="PTHR23176:SF0">
    <property type="entry name" value="RHO GTPASE ACTIVATING PROTEIN AT 19D, ISOFORM D"/>
    <property type="match status" value="1"/>
</dbReference>
<dbReference type="CDD" id="cd00159">
    <property type="entry name" value="RhoGAP"/>
    <property type="match status" value="1"/>
</dbReference>
<evidence type="ECO:0000313" key="3">
    <source>
        <dbReference type="EMBL" id="GIY31483.1"/>
    </source>
</evidence>
<dbReference type="InterPro" id="IPR050729">
    <property type="entry name" value="Rho-GAP"/>
</dbReference>
<dbReference type="SMART" id="SM00324">
    <property type="entry name" value="RhoGAP"/>
    <property type="match status" value="1"/>
</dbReference>